<feature type="transmembrane region" description="Helical" evidence="1">
    <location>
        <begin position="87"/>
        <end position="109"/>
    </location>
</feature>
<proteinExistence type="predicted"/>
<organism evidence="2 3">
    <name type="scientific">Hydrogenoanaerobacterium saccharovorans</name>
    <dbReference type="NCBI Taxonomy" id="474960"/>
    <lineage>
        <taxon>Bacteria</taxon>
        <taxon>Bacillati</taxon>
        <taxon>Bacillota</taxon>
        <taxon>Clostridia</taxon>
        <taxon>Eubacteriales</taxon>
        <taxon>Oscillospiraceae</taxon>
        <taxon>Hydrogenoanaerobacterium</taxon>
    </lineage>
</organism>
<keyword evidence="1" id="KW-0472">Membrane</keyword>
<dbReference type="RefSeq" id="WP_204721575.1">
    <property type="nucleotide sequence ID" value="NZ_JACSNR010000009.1"/>
</dbReference>
<feature type="transmembrane region" description="Helical" evidence="1">
    <location>
        <begin position="12"/>
        <end position="30"/>
    </location>
</feature>
<evidence type="ECO:0000313" key="2">
    <source>
        <dbReference type="EMBL" id="MBM6923968.1"/>
    </source>
</evidence>
<comment type="caution">
    <text evidence="2">The sequence shown here is derived from an EMBL/GenBank/DDBJ whole genome shotgun (WGS) entry which is preliminary data.</text>
</comment>
<protein>
    <submittedName>
        <fullName evidence="2">Uncharacterized protein</fullName>
    </submittedName>
</protein>
<keyword evidence="1" id="KW-0812">Transmembrane</keyword>
<dbReference type="Proteomes" id="UP000724149">
    <property type="component" value="Unassembled WGS sequence"/>
</dbReference>
<evidence type="ECO:0000256" key="1">
    <source>
        <dbReference type="SAM" id="Phobius"/>
    </source>
</evidence>
<evidence type="ECO:0000313" key="3">
    <source>
        <dbReference type="Proteomes" id="UP000724149"/>
    </source>
</evidence>
<gene>
    <name evidence="2" type="ORF">H9X81_09750</name>
</gene>
<feature type="transmembrane region" description="Helical" evidence="1">
    <location>
        <begin position="50"/>
        <end position="75"/>
    </location>
</feature>
<reference evidence="2 3" key="1">
    <citation type="journal article" date="2021" name="Sci. Rep.">
        <title>The distribution of antibiotic resistance genes in chicken gut microbiota commensals.</title>
        <authorList>
            <person name="Juricova H."/>
            <person name="Matiasovicova J."/>
            <person name="Kubasova T."/>
            <person name="Cejkova D."/>
            <person name="Rychlik I."/>
        </authorList>
    </citation>
    <scope>NUCLEOTIDE SEQUENCE [LARGE SCALE GENOMIC DNA]</scope>
    <source>
        <strain evidence="2 3">An564</strain>
    </source>
</reference>
<keyword evidence="3" id="KW-1185">Reference proteome</keyword>
<name>A0ABS2GR39_9FIRM</name>
<sequence>MSASSRDLSIPDGLILFLPAVPGMLFLYIAEVIPKVCAGLGLELGLSGYALLEAVFIGCALSPAAGLPLYCWYFFRRGLGSNPVYPALFYLAQSFASILGMTLLVRSLLFPDAPAEELSGFLLPLLIALGLLLPLMTGISAGICRLARRRMGR</sequence>
<dbReference type="EMBL" id="JACSNR010000009">
    <property type="protein sequence ID" value="MBM6923968.1"/>
    <property type="molecule type" value="Genomic_DNA"/>
</dbReference>
<keyword evidence="1" id="KW-1133">Transmembrane helix</keyword>
<feature type="transmembrane region" description="Helical" evidence="1">
    <location>
        <begin position="121"/>
        <end position="144"/>
    </location>
</feature>
<accession>A0ABS2GR39</accession>